<reference evidence="1" key="1">
    <citation type="submission" date="2020-07" db="EMBL/GenBank/DDBJ databases">
        <title>A novel family of multi-drug resistance mega-plasmids in Acinetobacter species.</title>
        <authorList>
            <person name="Ghaly T.M."/>
            <person name="Sajjad A."/>
            <person name="Tetu S.G."/>
            <person name="Gillings M.R."/>
        </authorList>
    </citation>
    <scope>NUCLEOTIDE SEQUENCE</scope>
    <source>
        <strain evidence="1">WM98B</strain>
        <plasmid evidence="1">pWM98B</plasmid>
    </source>
</reference>
<accession>A0A7S9H9Z7</accession>
<geneLocation type="plasmid" evidence="1">
    <name>pWM98B</name>
</geneLocation>
<protein>
    <submittedName>
        <fullName evidence="1">Uncharacterized protein</fullName>
    </submittedName>
</protein>
<name>A0A7S9H9Z7_ACINO</name>
<sequence>MLAGAQASPDDQMLQRTESLAMLPEHRQQPGRRLFVGKQTIRSKPIPAVRFQDLFPYDFSPNLPATPGTALCGQVPVQVGPATVARRLRLFKRQQLRGSLGEPDSFFARRARARVTGQKQWRGRMKFMPLRSTERDR</sequence>
<dbReference type="EMBL" id="MT742183">
    <property type="protein sequence ID" value="QPG01981.1"/>
    <property type="molecule type" value="Genomic_DNA"/>
</dbReference>
<proteinExistence type="predicted"/>
<keyword evidence="1" id="KW-0614">Plasmid</keyword>
<gene>
    <name evidence="1" type="ORF">WM98B_00128</name>
</gene>
<organism evidence="1">
    <name type="scientific">Acinetobacter nosocomialis</name>
    <dbReference type="NCBI Taxonomy" id="106654"/>
    <lineage>
        <taxon>Bacteria</taxon>
        <taxon>Pseudomonadati</taxon>
        <taxon>Pseudomonadota</taxon>
        <taxon>Gammaproteobacteria</taxon>
        <taxon>Moraxellales</taxon>
        <taxon>Moraxellaceae</taxon>
        <taxon>Acinetobacter</taxon>
        <taxon>Acinetobacter calcoaceticus/baumannii complex</taxon>
    </lineage>
</organism>
<dbReference type="AlphaFoldDB" id="A0A7S9H9Z7"/>
<evidence type="ECO:0000313" key="1">
    <source>
        <dbReference type="EMBL" id="QPG01981.1"/>
    </source>
</evidence>